<organism evidence="5 6">
    <name type="scientific">Liquidambar formosana</name>
    <name type="common">Formosan gum</name>
    <dbReference type="NCBI Taxonomy" id="63359"/>
    <lineage>
        <taxon>Eukaryota</taxon>
        <taxon>Viridiplantae</taxon>
        <taxon>Streptophyta</taxon>
        <taxon>Embryophyta</taxon>
        <taxon>Tracheophyta</taxon>
        <taxon>Spermatophyta</taxon>
        <taxon>Magnoliopsida</taxon>
        <taxon>eudicotyledons</taxon>
        <taxon>Gunneridae</taxon>
        <taxon>Pentapetalae</taxon>
        <taxon>Saxifragales</taxon>
        <taxon>Altingiaceae</taxon>
        <taxon>Liquidambar</taxon>
    </lineage>
</organism>
<dbReference type="FunFam" id="1.25.40.10:FF:000285">
    <property type="entry name" value="Pentatricopeptide repeat-containing protein, chloroplastic"/>
    <property type="match status" value="1"/>
</dbReference>
<dbReference type="InterPro" id="IPR011990">
    <property type="entry name" value="TPR-like_helical_dom_sf"/>
</dbReference>
<dbReference type="GO" id="GO:0009451">
    <property type="term" value="P:RNA modification"/>
    <property type="evidence" value="ECO:0007669"/>
    <property type="project" value="InterPro"/>
</dbReference>
<dbReference type="PANTHER" id="PTHR47926">
    <property type="entry name" value="PENTATRICOPEPTIDE REPEAT-CONTAINING PROTEIN"/>
    <property type="match status" value="1"/>
</dbReference>
<feature type="repeat" description="PPR" evidence="3">
    <location>
        <begin position="300"/>
        <end position="334"/>
    </location>
</feature>
<feature type="repeat" description="PPR" evidence="3">
    <location>
        <begin position="436"/>
        <end position="471"/>
    </location>
</feature>
<feature type="repeat" description="PPR" evidence="3">
    <location>
        <begin position="538"/>
        <end position="572"/>
    </location>
</feature>
<accession>A0AAP0R748</accession>
<name>A0AAP0R748_LIQFO</name>
<dbReference type="FunFam" id="1.25.40.10:FF:001060">
    <property type="entry name" value="Os05g0572900 protein"/>
    <property type="match status" value="1"/>
</dbReference>
<protein>
    <recommendedName>
        <fullName evidence="4">DYW domain-containing protein</fullName>
    </recommendedName>
</protein>
<feature type="repeat" description="PPR" evidence="3">
    <location>
        <begin position="66"/>
        <end position="100"/>
    </location>
</feature>
<evidence type="ECO:0000313" key="6">
    <source>
        <dbReference type="Proteomes" id="UP001415857"/>
    </source>
</evidence>
<evidence type="ECO:0000313" key="5">
    <source>
        <dbReference type="EMBL" id="KAK9272577.1"/>
    </source>
</evidence>
<comment type="caution">
    <text evidence="5">The sequence shown here is derived from an EMBL/GenBank/DDBJ whole genome shotgun (WGS) entry which is preliminary data.</text>
</comment>
<proteinExistence type="inferred from homology"/>
<keyword evidence="6" id="KW-1185">Reference proteome</keyword>
<dbReference type="FunFam" id="1.25.40.10:FF:000227">
    <property type="entry name" value="Pentatricopeptide repeat-containing protein At3g13880"/>
    <property type="match status" value="1"/>
</dbReference>
<dbReference type="InterPro" id="IPR046848">
    <property type="entry name" value="E_motif"/>
</dbReference>
<evidence type="ECO:0000256" key="1">
    <source>
        <dbReference type="ARBA" id="ARBA00006643"/>
    </source>
</evidence>
<dbReference type="Pfam" id="PF13041">
    <property type="entry name" value="PPR_2"/>
    <property type="match status" value="3"/>
</dbReference>
<keyword evidence="2" id="KW-0677">Repeat</keyword>
<sequence>MPTLRPLSHRGAPLASTPFLFRPNRVSLSIENTINLLKKSADTKNLNFGKLIHAQLIITSQVTEDDVIRTNSLINHYVKCDRISIARQLFDRMHNRNVVSWSTIMAGYFHNGLASEVLGLFRAMVSEDYLHPNEYVFATVLSSCSDSGRVEEGKQCHGYVLKSGLVFHQYVKNALMCMYSRCSDVEGAMRVLNTMPGLDVFSYNSVINGLLEHGYMREALEVLGRMVGECVAWDNVTYVTVFGLCARLKDLKLGLQVHSRILNTDVEFDVFVNCAIIDMYGKCGKLLNAKKVFDVLQTRNVVSWTAIMAAYFQNGYFEEALNLFLDMEIEDVPPNEYTFSVLLNSSAGLSALRHGDLLHARVEKSGFKDHILVGNALINMYSKSGNIEAANKVFSNMKNRDPISWNTMISGFSHHGLGKQALIVFEDMLAAEEHPNYVTFVGVLSACGHLGRVQDGFFYLNQLMKQKGIEPGLEHYTCIVGLLSKAGLLDEAKNFMKSTPVKWDVVAWRTLLSACHVHRNYGLGKQVAEVVLELDPGDVGTYILLSNMYAKAKRWDGVVKIRKLMRERNIKKEPGASWIEIKNNTHVFVSEDKEHPETSQIYEKVGELLTKIKQLGYVPDLGAVLHDVEDEQKEDYLSCHSEKLAIAYGLMKTPSEAPIRVIKNLRMCDDCHSAVKLISKLTDRVIIVRDANRFHCFQDGCCSCADYW</sequence>
<dbReference type="InterPro" id="IPR002885">
    <property type="entry name" value="PPR_rpt"/>
</dbReference>
<dbReference type="PROSITE" id="PS51375">
    <property type="entry name" value="PPR"/>
    <property type="match status" value="6"/>
</dbReference>
<dbReference type="Pfam" id="PF01535">
    <property type="entry name" value="PPR"/>
    <property type="match status" value="4"/>
</dbReference>
<dbReference type="Proteomes" id="UP001415857">
    <property type="component" value="Unassembled WGS sequence"/>
</dbReference>
<dbReference type="Pfam" id="PF14432">
    <property type="entry name" value="DYW_deaminase"/>
    <property type="match status" value="1"/>
</dbReference>
<dbReference type="FunFam" id="1.25.40.10:FF:000031">
    <property type="entry name" value="Pentatricopeptide repeat-containing protein mitochondrial"/>
    <property type="match status" value="1"/>
</dbReference>
<feature type="repeat" description="PPR" evidence="3">
    <location>
        <begin position="401"/>
        <end position="435"/>
    </location>
</feature>
<dbReference type="Pfam" id="PF20431">
    <property type="entry name" value="E_motif"/>
    <property type="match status" value="1"/>
</dbReference>
<dbReference type="NCBIfam" id="TIGR00756">
    <property type="entry name" value="PPR"/>
    <property type="match status" value="6"/>
</dbReference>
<evidence type="ECO:0000256" key="3">
    <source>
        <dbReference type="PROSITE-ProRule" id="PRU00708"/>
    </source>
</evidence>
<dbReference type="PANTHER" id="PTHR47926:SF385">
    <property type="entry name" value="DYW DOMAIN-CONTAINING PROTEIN"/>
    <property type="match status" value="1"/>
</dbReference>
<dbReference type="GO" id="GO:0008270">
    <property type="term" value="F:zinc ion binding"/>
    <property type="evidence" value="ECO:0007669"/>
    <property type="project" value="InterPro"/>
</dbReference>
<feature type="repeat" description="PPR" evidence="3">
    <location>
        <begin position="199"/>
        <end position="229"/>
    </location>
</feature>
<dbReference type="AlphaFoldDB" id="A0AAP0R748"/>
<evidence type="ECO:0000259" key="4">
    <source>
        <dbReference type="Pfam" id="PF14432"/>
    </source>
</evidence>
<reference evidence="5 6" key="1">
    <citation type="journal article" date="2024" name="Plant J.">
        <title>Genome sequences and population genomics reveal climatic adaptation and genomic divergence between two closely related sweetgum species.</title>
        <authorList>
            <person name="Xu W.Q."/>
            <person name="Ren C.Q."/>
            <person name="Zhang X.Y."/>
            <person name="Comes H.P."/>
            <person name="Liu X.H."/>
            <person name="Li Y.G."/>
            <person name="Kettle C.J."/>
            <person name="Jalonen R."/>
            <person name="Gaisberger H."/>
            <person name="Ma Y.Z."/>
            <person name="Qiu Y.X."/>
        </authorList>
    </citation>
    <scope>NUCLEOTIDE SEQUENCE [LARGE SCALE GENOMIC DNA]</scope>
    <source>
        <strain evidence="5">Hangzhou</strain>
    </source>
</reference>
<comment type="similarity">
    <text evidence="1">Belongs to the PPR family. PCMP-H subfamily.</text>
</comment>
<dbReference type="InterPro" id="IPR032867">
    <property type="entry name" value="DYW_dom"/>
</dbReference>
<dbReference type="InterPro" id="IPR046960">
    <property type="entry name" value="PPR_At4g14850-like_plant"/>
</dbReference>
<evidence type="ECO:0000256" key="2">
    <source>
        <dbReference type="ARBA" id="ARBA00022737"/>
    </source>
</evidence>
<dbReference type="GO" id="GO:0003723">
    <property type="term" value="F:RNA binding"/>
    <property type="evidence" value="ECO:0007669"/>
    <property type="project" value="InterPro"/>
</dbReference>
<feature type="domain" description="DYW" evidence="4">
    <location>
        <begin position="616"/>
        <end position="708"/>
    </location>
</feature>
<gene>
    <name evidence="5" type="ORF">L1049_002951</name>
</gene>
<dbReference type="EMBL" id="JBBPBK010000013">
    <property type="protein sequence ID" value="KAK9272577.1"/>
    <property type="molecule type" value="Genomic_DNA"/>
</dbReference>
<dbReference type="Gene3D" id="1.25.40.10">
    <property type="entry name" value="Tetratricopeptide repeat domain"/>
    <property type="match status" value="5"/>
</dbReference>